<dbReference type="InterPro" id="IPR004117">
    <property type="entry name" value="7tm6_olfct_rcpt"/>
</dbReference>
<evidence type="ECO:0000313" key="11">
    <source>
        <dbReference type="EMBL" id="SPP80230.1"/>
    </source>
</evidence>
<evidence type="ECO:0000256" key="10">
    <source>
        <dbReference type="RuleBase" id="RU351113"/>
    </source>
</evidence>
<evidence type="ECO:0000256" key="4">
    <source>
        <dbReference type="ARBA" id="ARBA00022692"/>
    </source>
</evidence>
<keyword evidence="7 10" id="KW-0472">Membrane</keyword>
<protein>
    <recommendedName>
        <fullName evidence="10">Odorant receptor</fullName>
    </recommendedName>
</protein>
<keyword evidence="5 10" id="KW-0552">Olfaction</keyword>
<evidence type="ECO:0000256" key="5">
    <source>
        <dbReference type="ARBA" id="ARBA00022725"/>
    </source>
</evidence>
<comment type="caution">
    <text evidence="10">Lacks conserved residue(s) required for the propagation of feature annotation.</text>
</comment>
<feature type="transmembrane region" description="Helical" evidence="10">
    <location>
        <begin position="277"/>
        <end position="298"/>
    </location>
</feature>
<evidence type="ECO:0000256" key="7">
    <source>
        <dbReference type="ARBA" id="ARBA00023136"/>
    </source>
</evidence>
<evidence type="ECO:0000256" key="8">
    <source>
        <dbReference type="ARBA" id="ARBA00023170"/>
    </source>
</evidence>
<keyword evidence="4 10" id="KW-0812">Transmembrane</keyword>
<feature type="transmembrane region" description="Helical" evidence="10">
    <location>
        <begin position="70"/>
        <end position="89"/>
    </location>
</feature>
<dbReference type="PANTHER" id="PTHR21137">
    <property type="entry name" value="ODORANT RECEPTOR"/>
    <property type="match status" value="1"/>
</dbReference>
<dbReference type="Proteomes" id="UP000268350">
    <property type="component" value="Unassembled WGS sequence"/>
</dbReference>
<dbReference type="PANTHER" id="PTHR21137:SF35">
    <property type="entry name" value="ODORANT RECEPTOR 19A-RELATED"/>
    <property type="match status" value="1"/>
</dbReference>
<evidence type="ECO:0000313" key="12">
    <source>
        <dbReference type="Proteomes" id="UP000268350"/>
    </source>
</evidence>
<keyword evidence="8 10" id="KW-0675">Receptor</keyword>
<feature type="transmembrane region" description="Helical" evidence="10">
    <location>
        <begin position="304"/>
        <end position="321"/>
    </location>
</feature>
<evidence type="ECO:0000256" key="3">
    <source>
        <dbReference type="ARBA" id="ARBA00022606"/>
    </source>
</evidence>
<dbReference type="Pfam" id="PF02949">
    <property type="entry name" value="7tm_6"/>
    <property type="match status" value="1"/>
</dbReference>
<keyword evidence="3 10" id="KW-0716">Sensory transduction</keyword>
<keyword evidence="6 10" id="KW-1133">Transmembrane helix</keyword>
<comment type="similarity">
    <text evidence="10">Belongs to the insect chemoreceptor superfamily. Heteromeric odorant receptor channel (TC 1.A.69) family.</text>
</comment>
<dbReference type="GO" id="GO:0005886">
    <property type="term" value="C:plasma membrane"/>
    <property type="evidence" value="ECO:0007669"/>
    <property type="project" value="UniProtKB-SubCell"/>
</dbReference>
<feature type="transmembrane region" description="Helical" evidence="10">
    <location>
        <begin position="135"/>
        <end position="154"/>
    </location>
</feature>
<dbReference type="OrthoDB" id="6765072at2759"/>
<keyword evidence="9 10" id="KW-0807">Transducer</keyword>
<evidence type="ECO:0000256" key="6">
    <source>
        <dbReference type="ARBA" id="ARBA00022989"/>
    </source>
</evidence>
<dbReference type="GO" id="GO:0005549">
    <property type="term" value="F:odorant binding"/>
    <property type="evidence" value="ECO:0007669"/>
    <property type="project" value="InterPro"/>
</dbReference>
<evidence type="ECO:0000256" key="2">
    <source>
        <dbReference type="ARBA" id="ARBA00022475"/>
    </source>
</evidence>
<evidence type="ECO:0000256" key="9">
    <source>
        <dbReference type="ARBA" id="ARBA00023224"/>
    </source>
</evidence>
<organism evidence="11 12">
    <name type="scientific">Drosophila guanche</name>
    <name type="common">Fruit fly</name>
    <dbReference type="NCBI Taxonomy" id="7266"/>
    <lineage>
        <taxon>Eukaryota</taxon>
        <taxon>Metazoa</taxon>
        <taxon>Ecdysozoa</taxon>
        <taxon>Arthropoda</taxon>
        <taxon>Hexapoda</taxon>
        <taxon>Insecta</taxon>
        <taxon>Pterygota</taxon>
        <taxon>Neoptera</taxon>
        <taxon>Endopterygota</taxon>
        <taxon>Diptera</taxon>
        <taxon>Brachycera</taxon>
        <taxon>Muscomorpha</taxon>
        <taxon>Ephydroidea</taxon>
        <taxon>Drosophilidae</taxon>
        <taxon>Drosophila</taxon>
        <taxon>Sophophora</taxon>
    </lineage>
</organism>
<feature type="transmembrane region" description="Helical" evidence="10">
    <location>
        <begin position="179"/>
        <end position="206"/>
    </location>
</feature>
<evidence type="ECO:0000256" key="1">
    <source>
        <dbReference type="ARBA" id="ARBA00004651"/>
    </source>
</evidence>
<keyword evidence="12" id="KW-1185">Reference proteome</keyword>
<gene>
    <name evidence="11" type="ORF">DGUA_6G005096</name>
</gene>
<sequence length="393" mass="44316">MESVNPAKRFRQLTKNINVWTNLLGVDVLAPKVTFNYRTWTTIFAIINYTGFTIFSMVDNGGDWRVSLKASLMFGGLFHGLGKFLTCLLKQRTMRRLTFFACNIYEEYEKKSATNYRTLDLNIDRLLGLMRGIRNGYMATFLLMTVLPLAMLLYDGTRVTVMQYQIPGMPLESNLCYSITYLIHLVTMGVAGCGFYAGDLFVLLGLTQILTFADILQLKVDELNAALDRKTASRALVSVGADIEGEEQRLKLLLDVIKWHQLFTDYCRTVNELYHDLIATQVLSMAVAVMLSFCIILTTFHMPSAIYFLVSAYSMSVYCVLGTKLEFAYDQVYETICGVAWQELSCDQRKLLNPLLREAQNPQCIKLLGILPLSVRTALQASQAVELAESVGS</sequence>
<proteinExistence type="inferred from homology"/>
<accession>A0A3B0JXJ7</accession>
<reference evidence="12" key="1">
    <citation type="submission" date="2018-01" db="EMBL/GenBank/DDBJ databases">
        <authorList>
            <person name="Alioto T."/>
            <person name="Alioto T."/>
        </authorList>
    </citation>
    <scope>NUCLEOTIDE SEQUENCE [LARGE SCALE GENOMIC DNA]</scope>
</reference>
<keyword evidence="2" id="KW-1003">Cell membrane</keyword>
<comment type="subcellular location">
    <subcellularLocation>
        <location evidence="1 10">Cell membrane</location>
        <topology evidence="1 10">Multi-pass membrane protein</topology>
    </subcellularLocation>
</comment>
<dbReference type="GO" id="GO:0007165">
    <property type="term" value="P:signal transduction"/>
    <property type="evidence" value="ECO:0007669"/>
    <property type="project" value="UniProtKB-KW"/>
</dbReference>
<dbReference type="AlphaFoldDB" id="A0A3B0JXJ7"/>
<dbReference type="EMBL" id="OUUW01000005">
    <property type="protein sequence ID" value="SPP80230.1"/>
    <property type="molecule type" value="Genomic_DNA"/>
</dbReference>
<feature type="transmembrane region" description="Helical" evidence="10">
    <location>
        <begin position="39"/>
        <end position="58"/>
    </location>
</feature>
<dbReference type="GO" id="GO:0004984">
    <property type="term" value="F:olfactory receptor activity"/>
    <property type="evidence" value="ECO:0007669"/>
    <property type="project" value="InterPro"/>
</dbReference>
<name>A0A3B0JXJ7_DROGU</name>